<evidence type="ECO:0000256" key="1">
    <source>
        <dbReference type="ARBA" id="ARBA00023002"/>
    </source>
</evidence>
<comment type="similarity">
    <text evidence="3">Belongs to the aldehyde dehydrogenase family.</text>
</comment>
<dbReference type="Pfam" id="PF00171">
    <property type="entry name" value="Aldedh"/>
    <property type="match status" value="1"/>
</dbReference>
<dbReference type="InterPro" id="IPR016163">
    <property type="entry name" value="Ald_DH_C"/>
</dbReference>
<evidence type="ECO:0000256" key="3">
    <source>
        <dbReference type="RuleBase" id="RU003345"/>
    </source>
</evidence>
<protein>
    <submittedName>
        <fullName evidence="5">Succinic semialdehyde dehydrogenase</fullName>
        <ecNumber evidence="5">1.2.1.79</ecNumber>
    </submittedName>
</protein>
<dbReference type="EMBL" id="JBHSJC010000003">
    <property type="protein sequence ID" value="MFC4830617.1"/>
    <property type="molecule type" value="Genomic_DNA"/>
</dbReference>
<feature type="domain" description="Aldehyde dehydrogenase" evidence="4">
    <location>
        <begin position="23"/>
        <end position="480"/>
    </location>
</feature>
<dbReference type="PROSITE" id="PS00687">
    <property type="entry name" value="ALDEHYDE_DEHYDR_GLU"/>
    <property type="match status" value="1"/>
</dbReference>
<keyword evidence="1 3" id="KW-0560">Oxidoreductase</keyword>
<dbReference type="PANTHER" id="PTHR43353:SF5">
    <property type="entry name" value="SUCCINATE-SEMIALDEHYDE DEHYDROGENASE, MITOCHONDRIAL"/>
    <property type="match status" value="1"/>
</dbReference>
<dbReference type="PANTHER" id="PTHR43353">
    <property type="entry name" value="SUCCINATE-SEMIALDEHYDE DEHYDROGENASE, MITOCHONDRIAL"/>
    <property type="match status" value="1"/>
</dbReference>
<gene>
    <name evidence="5" type="ORF">ACFPER_17620</name>
</gene>
<feature type="active site" evidence="2">
    <location>
        <position position="256"/>
    </location>
</feature>
<dbReference type="GO" id="GO:0036243">
    <property type="term" value="F:succinate-semialdehyde dehydrogenase (NADP+) activity"/>
    <property type="evidence" value="ECO:0007669"/>
    <property type="project" value="UniProtKB-EC"/>
</dbReference>
<dbReference type="SUPFAM" id="SSF53720">
    <property type="entry name" value="ALDH-like"/>
    <property type="match status" value="1"/>
</dbReference>
<dbReference type="InterPro" id="IPR015590">
    <property type="entry name" value="Aldehyde_DH_dom"/>
</dbReference>
<dbReference type="Gene3D" id="3.40.605.10">
    <property type="entry name" value="Aldehyde Dehydrogenase, Chain A, domain 1"/>
    <property type="match status" value="1"/>
</dbReference>
<evidence type="ECO:0000313" key="6">
    <source>
        <dbReference type="Proteomes" id="UP001595960"/>
    </source>
</evidence>
<evidence type="ECO:0000256" key="2">
    <source>
        <dbReference type="PROSITE-ProRule" id="PRU10007"/>
    </source>
</evidence>
<dbReference type="Proteomes" id="UP001595960">
    <property type="component" value="Unassembled WGS sequence"/>
</dbReference>
<dbReference type="Gene3D" id="3.40.309.10">
    <property type="entry name" value="Aldehyde Dehydrogenase, Chain A, domain 2"/>
    <property type="match status" value="1"/>
</dbReference>
<dbReference type="RefSeq" id="WP_204395123.1">
    <property type="nucleotide sequence ID" value="NZ_JAFBBW010000001.1"/>
</dbReference>
<evidence type="ECO:0000259" key="4">
    <source>
        <dbReference type="Pfam" id="PF00171"/>
    </source>
</evidence>
<evidence type="ECO:0000313" key="5">
    <source>
        <dbReference type="EMBL" id="MFC4830617.1"/>
    </source>
</evidence>
<dbReference type="InterPro" id="IPR016162">
    <property type="entry name" value="Ald_DH_N"/>
</dbReference>
<reference evidence="6" key="1">
    <citation type="journal article" date="2019" name="Int. J. Syst. Evol. Microbiol.">
        <title>The Global Catalogue of Microorganisms (GCM) 10K type strain sequencing project: providing services to taxonomists for standard genome sequencing and annotation.</title>
        <authorList>
            <consortium name="The Broad Institute Genomics Platform"/>
            <consortium name="The Broad Institute Genome Sequencing Center for Infectious Disease"/>
            <person name="Wu L."/>
            <person name="Ma J."/>
        </authorList>
    </citation>
    <scope>NUCLEOTIDE SEQUENCE [LARGE SCALE GENOMIC DNA]</scope>
    <source>
        <strain evidence="6">CGMCC 1.12192</strain>
    </source>
</reference>
<sequence length="519" mass="55162">MSNAATRTPVPTTYDTLLADLVASSGRTVAVPTPSTGERLVDLPRSNADDVRGAVSRARLAQLAWARAGFAARRRILLRAHDLLLDRREQLLDLTQLESGKTRGQAFEEVFQAAAVARWNGRMARRVLGGGRRRAGIPLVLSTRVRYRPKGVVGVITPWNYAVSLAAMDVVPALAAGCAVVQKADDQGALSVLALRRAFIDAGLPEAVWSVVAGEPGEVGEALTDEVDYICFTGSTATGRRIAEKAGRRLVGASLELGGKNALIVLDDVDVDQAAADAAHACFSSMGQLCVSIERMYVHRAVAEPFTAALAARLGDPRIGSGLDHEADYGTLATAQQLERVRAHLDDALAKGAKVLVGGRHRPDIGPWAFEPTVLTDVTPDMRVLSEETFGAIASLAVVDGETEAVLLANESEYGLNASVLTGSTRHGRRLAELIDAGSINVNEGYRGSFGSVDAPMGGLKESGVGRRNGREGLLRFVDPVTVSVNRRLIPLPHTGREYERLGGVLVLLARALRAIGRA</sequence>
<comment type="caution">
    <text evidence="5">The sequence shown here is derived from an EMBL/GenBank/DDBJ whole genome shotgun (WGS) entry which is preliminary data.</text>
</comment>
<proteinExistence type="inferred from homology"/>
<dbReference type="InterPro" id="IPR016161">
    <property type="entry name" value="Ald_DH/histidinol_DH"/>
</dbReference>
<dbReference type="EC" id="1.2.1.79" evidence="5"/>
<organism evidence="5 6">
    <name type="scientific">Agromyces aurantiacus</name>
    <dbReference type="NCBI Taxonomy" id="165814"/>
    <lineage>
        <taxon>Bacteria</taxon>
        <taxon>Bacillati</taxon>
        <taxon>Actinomycetota</taxon>
        <taxon>Actinomycetes</taxon>
        <taxon>Micrococcales</taxon>
        <taxon>Microbacteriaceae</taxon>
        <taxon>Agromyces</taxon>
    </lineage>
</organism>
<dbReference type="InterPro" id="IPR029510">
    <property type="entry name" value="Ald_DH_CS_GLU"/>
</dbReference>
<dbReference type="NCBIfam" id="NF006916">
    <property type="entry name" value="PRK09407.1"/>
    <property type="match status" value="1"/>
</dbReference>
<accession>A0ABV9RB27</accession>
<name>A0ABV9RB27_9MICO</name>
<keyword evidence="6" id="KW-1185">Reference proteome</keyword>
<dbReference type="InterPro" id="IPR050740">
    <property type="entry name" value="Aldehyde_DH_Superfamily"/>
</dbReference>